<dbReference type="GO" id="GO:0000122">
    <property type="term" value="P:negative regulation of transcription by RNA polymerase II"/>
    <property type="evidence" value="ECO:0007669"/>
    <property type="project" value="UniProtKB-ARBA"/>
</dbReference>
<dbReference type="FunFam" id="3.30.160.60:FF:000597">
    <property type="entry name" value="zinc finger protein 236 isoform X3"/>
    <property type="match status" value="1"/>
</dbReference>
<protein>
    <recommendedName>
        <fullName evidence="9">C2H2-type domain-containing protein</fullName>
    </recommendedName>
</protein>
<keyword evidence="4 7" id="KW-0863">Zinc-finger</keyword>
<sequence>MCLLLTCFFSDTERINVVTYADPITTKMKCNERETPLRDQLCGLYDSIKSAMTWVKARERKGRSAPTEASKYALMYALEMSIDGAEDNQDTEADPESGSDDSSEEGLDESDSEGEENSDEQCVHSDNVRKSTGFRARTGRYHCHCGKSYSTRDGLTEHALAHLEGDESRQPYKCSKCDKRFTSKQVLKNHERTHFSLDDPRRKRFKCDTCGKRLSTSSTLRKHKLAHQREKGVNLPYACDSCDKSFVSKQYLKTHMLSHLPDDDPLNLVFECEVCNKRLCSAFSLENHQRSHLVDEKERRPFECDECGQRFSIMRILQRHKKKHLPDSEKLIPCEVCGKRLTENAFYHHKKTHLDENDPLKRRFN</sequence>
<dbReference type="PROSITE" id="PS50157">
    <property type="entry name" value="ZINC_FINGER_C2H2_2"/>
    <property type="match status" value="5"/>
</dbReference>
<dbReference type="Pfam" id="PF13912">
    <property type="entry name" value="zf-C2H2_6"/>
    <property type="match status" value="1"/>
</dbReference>
<feature type="domain" description="C2H2-type" evidence="9">
    <location>
        <begin position="270"/>
        <end position="297"/>
    </location>
</feature>
<evidence type="ECO:0000256" key="4">
    <source>
        <dbReference type="ARBA" id="ARBA00022771"/>
    </source>
</evidence>
<evidence type="ECO:0000313" key="10">
    <source>
        <dbReference type="EMBL" id="GMR57456.1"/>
    </source>
</evidence>
<keyword evidence="6" id="KW-0539">Nucleus</keyword>
<comment type="subcellular location">
    <subcellularLocation>
        <location evidence="1">Nucleus</location>
    </subcellularLocation>
</comment>
<dbReference type="EMBL" id="BTRK01000006">
    <property type="protein sequence ID" value="GMR57456.1"/>
    <property type="molecule type" value="Genomic_DNA"/>
</dbReference>
<dbReference type="Proteomes" id="UP001328107">
    <property type="component" value="Unassembled WGS sequence"/>
</dbReference>
<dbReference type="Gene3D" id="3.30.160.60">
    <property type="entry name" value="Classic Zinc Finger"/>
    <property type="match status" value="4"/>
</dbReference>
<feature type="domain" description="C2H2-type" evidence="9">
    <location>
        <begin position="172"/>
        <end position="199"/>
    </location>
</feature>
<evidence type="ECO:0000259" key="9">
    <source>
        <dbReference type="PROSITE" id="PS50157"/>
    </source>
</evidence>
<evidence type="ECO:0000256" key="7">
    <source>
        <dbReference type="PROSITE-ProRule" id="PRU00042"/>
    </source>
</evidence>
<evidence type="ECO:0000256" key="2">
    <source>
        <dbReference type="ARBA" id="ARBA00022723"/>
    </source>
</evidence>
<dbReference type="InterPro" id="IPR050888">
    <property type="entry name" value="ZnF_C2H2-type_TF"/>
</dbReference>
<evidence type="ECO:0000256" key="1">
    <source>
        <dbReference type="ARBA" id="ARBA00004123"/>
    </source>
</evidence>
<evidence type="ECO:0000256" key="8">
    <source>
        <dbReference type="SAM" id="MobiDB-lite"/>
    </source>
</evidence>
<dbReference type="InterPro" id="IPR013087">
    <property type="entry name" value="Znf_C2H2_type"/>
</dbReference>
<gene>
    <name evidence="10" type="ORF">PMAYCL1PPCAC_27651</name>
</gene>
<feature type="domain" description="C2H2-type" evidence="9">
    <location>
        <begin position="237"/>
        <end position="264"/>
    </location>
</feature>
<dbReference type="PANTHER" id="PTHR24406">
    <property type="entry name" value="TRANSCRIPTIONAL REPRESSOR CTCFL-RELATED"/>
    <property type="match status" value="1"/>
</dbReference>
<proteinExistence type="predicted"/>
<dbReference type="GO" id="GO:0005634">
    <property type="term" value="C:nucleus"/>
    <property type="evidence" value="ECO:0007669"/>
    <property type="project" value="UniProtKB-SubCell"/>
</dbReference>
<accession>A0AAN5D5V8</accession>
<keyword evidence="3" id="KW-0677">Repeat</keyword>
<keyword evidence="5" id="KW-0862">Zinc</keyword>
<evidence type="ECO:0000256" key="5">
    <source>
        <dbReference type="ARBA" id="ARBA00022833"/>
    </source>
</evidence>
<name>A0AAN5D5V8_9BILA</name>
<feature type="compositionally biased region" description="Acidic residues" evidence="8">
    <location>
        <begin position="86"/>
        <end position="119"/>
    </location>
</feature>
<keyword evidence="2" id="KW-0479">Metal-binding</keyword>
<dbReference type="FunFam" id="3.30.160.60:FF:000534">
    <property type="entry name" value="zinc finger protein 674"/>
    <property type="match status" value="1"/>
</dbReference>
<dbReference type="SUPFAM" id="SSF57667">
    <property type="entry name" value="beta-beta-alpha zinc fingers"/>
    <property type="match status" value="3"/>
</dbReference>
<dbReference type="Pfam" id="PF00096">
    <property type="entry name" value="zf-C2H2"/>
    <property type="match status" value="4"/>
</dbReference>
<dbReference type="AlphaFoldDB" id="A0AAN5D5V8"/>
<keyword evidence="11" id="KW-1185">Reference proteome</keyword>
<dbReference type="InterPro" id="IPR036236">
    <property type="entry name" value="Znf_C2H2_sf"/>
</dbReference>
<evidence type="ECO:0000313" key="11">
    <source>
        <dbReference type="Proteomes" id="UP001328107"/>
    </source>
</evidence>
<reference evidence="11" key="1">
    <citation type="submission" date="2022-10" db="EMBL/GenBank/DDBJ databases">
        <title>Genome assembly of Pristionchus species.</title>
        <authorList>
            <person name="Yoshida K."/>
            <person name="Sommer R.J."/>
        </authorList>
    </citation>
    <scope>NUCLEOTIDE SEQUENCE [LARGE SCALE GENOMIC DNA]</scope>
    <source>
        <strain evidence="11">RS5460</strain>
    </source>
</reference>
<dbReference type="SMART" id="SM00355">
    <property type="entry name" value="ZnF_C2H2"/>
    <property type="match status" value="7"/>
</dbReference>
<dbReference type="FunFam" id="3.30.160.60:FF:000446">
    <property type="entry name" value="Zinc finger protein"/>
    <property type="match status" value="1"/>
</dbReference>
<feature type="domain" description="C2H2-type" evidence="9">
    <location>
        <begin position="302"/>
        <end position="329"/>
    </location>
</feature>
<dbReference type="PROSITE" id="PS00028">
    <property type="entry name" value="ZINC_FINGER_C2H2_1"/>
    <property type="match status" value="5"/>
</dbReference>
<feature type="domain" description="C2H2-type" evidence="9">
    <location>
        <begin position="205"/>
        <end position="232"/>
    </location>
</feature>
<evidence type="ECO:0000256" key="6">
    <source>
        <dbReference type="ARBA" id="ARBA00023242"/>
    </source>
</evidence>
<organism evidence="10 11">
    <name type="scientific">Pristionchus mayeri</name>
    <dbReference type="NCBI Taxonomy" id="1317129"/>
    <lineage>
        <taxon>Eukaryota</taxon>
        <taxon>Metazoa</taxon>
        <taxon>Ecdysozoa</taxon>
        <taxon>Nematoda</taxon>
        <taxon>Chromadorea</taxon>
        <taxon>Rhabditida</taxon>
        <taxon>Rhabditina</taxon>
        <taxon>Diplogasteromorpha</taxon>
        <taxon>Diplogasteroidea</taxon>
        <taxon>Neodiplogasteridae</taxon>
        <taxon>Pristionchus</taxon>
    </lineage>
</organism>
<evidence type="ECO:0000256" key="3">
    <source>
        <dbReference type="ARBA" id="ARBA00022737"/>
    </source>
</evidence>
<feature type="region of interest" description="Disordered" evidence="8">
    <location>
        <begin position="86"/>
        <end position="126"/>
    </location>
</feature>
<comment type="caution">
    <text evidence="10">The sequence shown here is derived from an EMBL/GenBank/DDBJ whole genome shotgun (WGS) entry which is preliminary data.</text>
</comment>
<dbReference type="GO" id="GO:0008270">
    <property type="term" value="F:zinc ion binding"/>
    <property type="evidence" value="ECO:0007669"/>
    <property type="project" value="UniProtKB-KW"/>
</dbReference>